<evidence type="ECO:0000313" key="3">
    <source>
        <dbReference type="Proteomes" id="UP001163105"/>
    </source>
</evidence>
<keyword evidence="3" id="KW-1185">Reference proteome</keyword>
<dbReference type="Proteomes" id="UP001163105">
    <property type="component" value="Unassembled WGS sequence"/>
</dbReference>
<feature type="region of interest" description="Disordered" evidence="1">
    <location>
        <begin position="83"/>
        <end position="102"/>
    </location>
</feature>
<organism evidence="2 3">
    <name type="scientific">Purpureocillium lavendulum</name>
    <dbReference type="NCBI Taxonomy" id="1247861"/>
    <lineage>
        <taxon>Eukaryota</taxon>
        <taxon>Fungi</taxon>
        <taxon>Dikarya</taxon>
        <taxon>Ascomycota</taxon>
        <taxon>Pezizomycotina</taxon>
        <taxon>Sordariomycetes</taxon>
        <taxon>Hypocreomycetidae</taxon>
        <taxon>Hypocreales</taxon>
        <taxon>Ophiocordycipitaceae</taxon>
        <taxon>Purpureocillium</taxon>
    </lineage>
</organism>
<feature type="region of interest" description="Disordered" evidence="1">
    <location>
        <begin position="258"/>
        <end position="298"/>
    </location>
</feature>
<evidence type="ECO:0000256" key="1">
    <source>
        <dbReference type="SAM" id="MobiDB-lite"/>
    </source>
</evidence>
<dbReference type="EMBL" id="JAQHRD010000003">
    <property type="protein sequence ID" value="KAJ6442557.1"/>
    <property type="molecule type" value="Genomic_DNA"/>
</dbReference>
<gene>
    <name evidence="2" type="ORF">O9K51_03732</name>
</gene>
<protein>
    <submittedName>
        <fullName evidence="2">Sulfatase</fullName>
    </submittedName>
</protein>
<sequence>MDDLRGIDGAAFPWRSCELLRGTRRRRASSISLGAADSESIQLHCNARSPVRTSPTPTPWIHDAAKSPLLLMIPLELQVLDGKRSPSPAADGCPLLSPEPQQASALSPLHGWLVAKSDRESRLLGIPDSPDAREPVPADEPVNGSPSCGDGSSEHSSWVVVNYDSGAESQPAPRKRKRDMVAASDQEQACGREKRSKAPSPEAQDLEAAQPSPASSSILDDAAIPEHVARRLALVHEQLQPIGGLGDDMPSKLQYHRHVSHSPGAARINVCDRAGDRGRGTNAQRNYKEQRKRTHRRK</sequence>
<proteinExistence type="predicted"/>
<name>A0AB34FTF1_9HYPO</name>
<feature type="region of interest" description="Disordered" evidence="1">
    <location>
        <begin position="123"/>
        <end position="217"/>
    </location>
</feature>
<evidence type="ECO:0000313" key="2">
    <source>
        <dbReference type="EMBL" id="KAJ6442557.1"/>
    </source>
</evidence>
<accession>A0AB34FTF1</accession>
<reference evidence="2" key="1">
    <citation type="submission" date="2023-01" db="EMBL/GenBank/DDBJ databases">
        <title>The growth and conidiation of Purpureocillium lavendulum are regulated by nitrogen source and histone H3K14 acetylation.</title>
        <authorList>
            <person name="Tang P."/>
            <person name="Han J."/>
            <person name="Zhang C."/>
            <person name="Tang P."/>
            <person name="Qi F."/>
            <person name="Zhang K."/>
            <person name="Liang L."/>
        </authorList>
    </citation>
    <scope>NUCLEOTIDE SEQUENCE</scope>
    <source>
        <strain evidence="2">YMF1.00683</strain>
    </source>
</reference>
<comment type="caution">
    <text evidence="2">The sequence shown here is derived from an EMBL/GenBank/DDBJ whole genome shotgun (WGS) entry which is preliminary data.</text>
</comment>
<dbReference type="AlphaFoldDB" id="A0AB34FTF1"/>